<proteinExistence type="predicted"/>
<sequence>MEKNGGCDLVGSGKKGCGDGLVPVSGSSSSLENQGALGCFGLKKL</sequence>
<reference evidence="1" key="1">
    <citation type="submission" date="2014-09" db="EMBL/GenBank/DDBJ databases">
        <authorList>
            <person name="Magalhaes I.L.F."/>
            <person name="Oliveira U."/>
            <person name="Santos F.R."/>
            <person name="Vidigal T.H.D.A."/>
            <person name="Brescovit A.D."/>
            <person name="Santos A.J."/>
        </authorList>
    </citation>
    <scope>NUCLEOTIDE SEQUENCE</scope>
    <source>
        <tissue evidence="1">Shoot tissue taken approximately 20 cm above the soil surface</tissue>
    </source>
</reference>
<name>A0A0A8ZPA7_ARUDO</name>
<evidence type="ECO:0000313" key="1">
    <source>
        <dbReference type="EMBL" id="JAD38585.1"/>
    </source>
</evidence>
<accession>A0A0A8ZPA7</accession>
<dbReference type="AlphaFoldDB" id="A0A0A8ZPA7"/>
<protein>
    <submittedName>
        <fullName evidence="1">Uncharacterized protein</fullName>
    </submittedName>
</protein>
<organism evidence="1">
    <name type="scientific">Arundo donax</name>
    <name type="common">Giant reed</name>
    <name type="synonym">Donax arundinaceus</name>
    <dbReference type="NCBI Taxonomy" id="35708"/>
    <lineage>
        <taxon>Eukaryota</taxon>
        <taxon>Viridiplantae</taxon>
        <taxon>Streptophyta</taxon>
        <taxon>Embryophyta</taxon>
        <taxon>Tracheophyta</taxon>
        <taxon>Spermatophyta</taxon>
        <taxon>Magnoliopsida</taxon>
        <taxon>Liliopsida</taxon>
        <taxon>Poales</taxon>
        <taxon>Poaceae</taxon>
        <taxon>PACMAD clade</taxon>
        <taxon>Arundinoideae</taxon>
        <taxon>Arundineae</taxon>
        <taxon>Arundo</taxon>
    </lineage>
</organism>
<dbReference type="EMBL" id="GBRH01259310">
    <property type="protein sequence ID" value="JAD38585.1"/>
    <property type="molecule type" value="Transcribed_RNA"/>
</dbReference>
<reference evidence="1" key="2">
    <citation type="journal article" date="2015" name="Data Brief">
        <title>Shoot transcriptome of the giant reed, Arundo donax.</title>
        <authorList>
            <person name="Barrero R.A."/>
            <person name="Guerrero F.D."/>
            <person name="Moolhuijzen P."/>
            <person name="Goolsby J.A."/>
            <person name="Tidwell J."/>
            <person name="Bellgard S.E."/>
            <person name="Bellgard M.I."/>
        </authorList>
    </citation>
    <scope>NUCLEOTIDE SEQUENCE</scope>
    <source>
        <tissue evidence="1">Shoot tissue taken approximately 20 cm above the soil surface</tissue>
    </source>
</reference>